<dbReference type="SUPFAM" id="SSF52402">
    <property type="entry name" value="Adenine nucleotide alpha hydrolases-like"/>
    <property type="match status" value="1"/>
</dbReference>
<evidence type="ECO:0000256" key="1">
    <source>
        <dbReference type="ARBA" id="ARBA00007557"/>
    </source>
</evidence>
<dbReference type="GO" id="GO:0009055">
    <property type="term" value="F:electron transfer activity"/>
    <property type="evidence" value="ECO:0007669"/>
    <property type="project" value="InterPro"/>
</dbReference>
<dbReference type="PIRSF" id="PIRSF000090">
    <property type="entry name" value="Beta-ETF"/>
    <property type="match status" value="1"/>
</dbReference>
<keyword evidence="2" id="KW-0813">Transport</keyword>
<organism evidence="5">
    <name type="scientific">bioreactor metagenome</name>
    <dbReference type="NCBI Taxonomy" id="1076179"/>
    <lineage>
        <taxon>unclassified sequences</taxon>
        <taxon>metagenomes</taxon>
        <taxon>ecological metagenomes</taxon>
    </lineage>
</organism>
<dbReference type="SMART" id="SM00893">
    <property type="entry name" value="ETF"/>
    <property type="match status" value="1"/>
</dbReference>
<dbReference type="Gene3D" id="3.40.50.620">
    <property type="entry name" value="HUPs"/>
    <property type="match status" value="1"/>
</dbReference>
<feature type="domain" description="Electron transfer flavoprotein alpha/beta-subunit N-terminal" evidence="4">
    <location>
        <begin position="23"/>
        <end position="211"/>
    </location>
</feature>
<comment type="caution">
    <text evidence="5">The sequence shown here is derived from an EMBL/GenBank/DDBJ whole genome shotgun (WGS) entry which is preliminary data.</text>
</comment>
<reference evidence="5" key="1">
    <citation type="submission" date="2019-08" db="EMBL/GenBank/DDBJ databases">
        <authorList>
            <person name="Kucharzyk K."/>
            <person name="Murdoch R.W."/>
            <person name="Higgins S."/>
            <person name="Loffler F."/>
        </authorList>
    </citation>
    <scope>NUCLEOTIDE SEQUENCE</scope>
</reference>
<sequence length="258" mass="26516">MRTIVLVKHVPDTELPRHLDTATGAIDMSGDNVLDEINSRALTWALDLRNAAGGEVIALTMGPKAATESLRAALAIGANEAVHIIDDAQPGPDAIASSAVLAAAIKQIGFDLVVAGDASTDGSTGAVPAMLAERLGVPHLTYVTAASVAGQTITATRDGGDVSYELTADLPAVVSVTEKIAEPKVPGFKGIMTAKRKPRRTLQLSDLGLDASSLAGGGWTITSVTPKPPRGKGHTITDDGTAAQQITDYLANLQIIGK</sequence>
<dbReference type="InterPro" id="IPR012255">
    <property type="entry name" value="ETF_b"/>
</dbReference>
<gene>
    <name evidence="5" type="primary">etfB_5</name>
    <name evidence="5" type="ORF">SDC9_104840</name>
</gene>
<evidence type="ECO:0000256" key="3">
    <source>
        <dbReference type="ARBA" id="ARBA00022982"/>
    </source>
</evidence>
<dbReference type="AlphaFoldDB" id="A0A645B0C2"/>
<dbReference type="InterPro" id="IPR014729">
    <property type="entry name" value="Rossmann-like_a/b/a_fold"/>
</dbReference>
<dbReference type="GO" id="GO:0005829">
    <property type="term" value="C:cytosol"/>
    <property type="evidence" value="ECO:0007669"/>
    <property type="project" value="TreeGrafter"/>
</dbReference>
<dbReference type="Pfam" id="PF01012">
    <property type="entry name" value="ETF"/>
    <property type="match status" value="1"/>
</dbReference>
<dbReference type="InterPro" id="IPR014730">
    <property type="entry name" value="ETF_a/b_N"/>
</dbReference>
<dbReference type="InterPro" id="IPR033948">
    <property type="entry name" value="ETF_beta_N"/>
</dbReference>
<dbReference type="PANTHER" id="PTHR21294">
    <property type="entry name" value="ELECTRON TRANSFER FLAVOPROTEIN BETA-SUBUNIT"/>
    <property type="match status" value="1"/>
</dbReference>
<proteinExistence type="inferred from homology"/>
<dbReference type="EMBL" id="VSSQ01016554">
    <property type="protein sequence ID" value="MPM58011.1"/>
    <property type="molecule type" value="Genomic_DNA"/>
</dbReference>
<comment type="similarity">
    <text evidence="1">Belongs to the ETF beta-subunit/FixA family.</text>
</comment>
<name>A0A645B0C2_9ZZZZ</name>
<protein>
    <submittedName>
        <fullName evidence="5">Electron transfer flavoprotein subunit beta</fullName>
    </submittedName>
</protein>
<dbReference type="CDD" id="cd01714">
    <property type="entry name" value="ETF_beta"/>
    <property type="match status" value="1"/>
</dbReference>
<keyword evidence="3" id="KW-0249">Electron transport</keyword>
<evidence type="ECO:0000256" key="2">
    <source>
        <dbReference type="ARBA" id="ARBA00022448"/>
    </source>
</evidence>
<evidence type="ECO:0000313" key="5">
    <source>
        <dbReference type="EMBL" id="MPM58011.1"/>
    </source>
</evidence>
<evidence type="ECO:0000259" key="4">
    <source>
        <dbReference type="SMART" id="SM00893"/>
    </source>
</evidence>
<accession>A0A645B0C2</accession>
<dbReference type="PANTHER" id="PTHR21294:SF8">
    <property type="entry name" value="ELECTRON TRANSFER FLAVOPROTEIN SUBUNIT BETA"/>
    <property type="match status" value="1"/>
</dbReference>